<dbReference type="Proteomes" id="UP001157502">
    <property type="component" value="Chromosome 32"/>
</dbReference>
<comment type="caution">
    <text evidence="1">The sequence shown here is derived from an EMBL/GenBank/DDBJ whole genome shotgun (WGS) entry which is preliminary data.</text>
</comment>
<evidence type="ECO:0000313" key="2">
    <source>
        <dbReference type="Proteomes" id="UP001157502"/>
    </source>
</evidence>
<reference evidence="1" key="1">
    <citation type="submission" date="2021-05" db="EMBL/GenBank/DDBJ databases">
        <authorList>
            <person name="Pan Q."/>
            <person name="Jouanno E."/>
            <person name="Zahm M."/>
            <person name="Klopp C."/>
            <person name="Cabau C."/>
            <person name="Louis A."/>
            <person name="Berthelot C."/>
            <person name="Parey E."/>
            <person name="Roest Crollius H."/>
            <person name="Montfort J."/>
            <person name="Robinson-Rechavi M."/>
            <person name="Bouchez O."/>
            <person name="Lampietro C."/>
            <person name="Lopez Roques C."/>
            <person name="Donnadieu C."/>
            <person name="Postlethwait J."/>
            <person name="Bobe J."/>
            <person name="Dillon D."/>
            <person name="Chandos A."/>
            <person name="von Hippel F."/>
            <person name="Guiguen Y."/>
        </authorList>
    </citation>
    <scope>NUCLEOTIDE SEQUENCE</scope>
    <source>
        <strain evidence="1">YG-Jan2019</strain>
    </source>
</reference>
<organism evidence="1 2">
    <name type="scientific">Dallia pectoralis</name>
    <name type="common">Alaska blackfish</name>
    <dbReference type="NCBI Taxonomy" id="75939"/>
    <lineage>
        <taxon>Eukaryota</taxon>
        <taxon>Metazoa</taxon>
        <taxon>Chordata</taxon>
        <taxon>Craniata</taxon>
        <taxon>Vertebrata</taxon>
        <taxon>Euteleostomi</taxon>
        <taxon>Actinopterygii</taxon>
        <taxon>Neopterygii</taxon>
        <taxon>Teleostei</taxon>
        <taxon>Protacanthopterygii</taxon>
        <taxon>Esociformes</taxon>
        <taxon>Umbridae</taxon>
        <taxon>Dallia</taxon>
    </lineage>
</organism>
<keyword evidence="2" id="KW-1185">Reference proteome</keyword>
<gene>
    <name evidence="1" type="ORF">DPEC_G00325380</name>
</gene>
<protein>
    <submittedName>
        <fullName evidence="1">Uncharacterized protein</fullName>
    </submittedName>
</protein>
<sequence length="79" mass="8759">MNHLNYSQRGAEVYHKAFVSSAITAPGLSPEPPQQHLQRGFKKLLTPLILRVDGLLDYTKVGRACLWVDGLLAEQAVMV</sequence>
<accession>A0ACC2F7R8</accession>
<dbReference type="EMBL" id="CM055759">
    <property type="protein sequence ID" value="KAJ7987332.1"/>
    <property type="molecule type" value="Genomic_DNA"/>
</dbReference>
<name>A0ACC2F7R8_DALPE</name>
<proteinExistence type="predicted"/>
<evidence type="ECO:0000313" key="1">
    <source>
        <dbReference type="EMBL" id="KAJ7987332.1"/>
    </source>
</evidence>